<dbReference type="NCBIfam" id="TIGR04025">
    <property type="entry name" value="PPOX_FMN_DR2398"/>
    <property type="match status" value="1"/>
</dbReference>
<evidence type="ECO:0000313" key="2">
    <source>
        <dbReference type="EMBL" id="MBE9211620.1"/>
    </source>
</evidence>
<accession>A0A8J7EZK3</accession>
<dbReference type="PANTHER" id="PTHR42815">
    <property type="entry name" value="FAD-BINDING, PUTATIVE (AFU_ORTHOLOGUE AFUA_6G07600)-RELATED"/>
    <property type="match status" value="1"/>
</dbReference>
<gene>
    <name evidence="2" type="ORF">IQ247_02625</name>
</gene>
<dbReference type="Gene3D" id="2.30.110.10">
    <property type="entry name" value="Electron Transport, Fmn-binding Protein, Chain A"/>
    <property type="match status" value="1"/>
</dbReference>
<reference evidence="2" key="1">
    <citation type="submission" date="2020-10" db="EMBL/GenBank/DDBJ databases">
        <authorList>
            <person name="Castelo-Branco R."/>
            <person name="Eusebio N."/>
            <person name="Adriana R."/>
            <person name="Vieira A."/>
            <person name="Brugerolle De Fraissinette N."/>
            <person name="Rezende De Castro R."/>
            <person name="Schneider M.P."/>
            <person name="Vasconcelos V."/>
            <person name="Leao P.N."/>
        </authorList>
    </citation>
    <scope>NUCLEOTIDE SEQUENCE</scope>
    <source>
        <strain evidence="2">LEGE 06105</strain>
    </source>
</reference>
<feature type="domain" description="Pyridoxamine 5'-phosphate oxidase N-terminal" evidence="1">
    <location>
        <begin position="34"/>
        <end position="153"/>
    </location>
</feature>
<evidence type="ECO:0000313" key="3">
    <source>
        <dbReference type="Proteomes" id="UP000620559"/>
    </source>
</evidence>
<dbReference type="InterPro" id="IPR024029">
    <property type="entry name" value="Pyridox_Oxase_FMN-dep"/>
</dbReference>
<dbReference type="Proteomes" id="UP000620559">
    <property type="component" value="Unassembled WGS sequence"/>
</dbReference>
<dbReference type="AlphaFoldDB" id="A0A8J7EZK3"/>
<dbReference type="PANTHER" id="PTHR42815:SF2">
    <property type="entry name" value="FAD-BINDING, PUTATIVE (AFU_ORTHOLOGUE AFUA_6G07600)-RELATED"/>
    <property type="match status" value="1"/>
</dbReference>
<name>A0A8J7EZK3_9CYAN</name>
<evidence type="ECO:0000259" key="1">
    <source>
        <dbReference type="Pfam" id="PF01243"/>
    </source>
</evidence>
<dbReference type="EMBL" id="JADEWL010000005">
    <property type="protein sequence ID" value="MBE9211620.1"/>
    <property type="molecule type" value="Genomic_DNA"/>
</dbReference>
<organism evidence="2 3">
    <name type="scientific">Plectonema cf. radiosum LEGE 06105</name>
    <dbReference type="NCBI Taxonomy" id="945769"/>
    <lineage>
        <taxon>Bacteria</taxon>
        <taxon>Bacillati</taxon>
        <taxon>Cyanobacteriota</taxon>
        <taxon>Cyanophyceae</taxon>
        <taxon>Oscillatoriophycideae</taxon>
        <taxon>Oscillatoriales</taxon>
        <taxon>Microcoleaceae</taxon>
        <taxon>Plectonema</taxon>
    </lineage>
</organism>
<dbReference type="Pfam" id="PF01243">
    <property type="entry name" value="PNPOx_N"/>
    <property type="match status" value="1"/>
</dbReference>
<dbReference type="RefSeq" id="WP_193916751.1">
    <property type="nucleotide sequence ID" value="NZ_JADEWL010000005.1"/>
</dbReference>
<keyword evidence="3" id="KW-1185">Reference proteome</keyword>
<sequence length="209" mass="23418">MKIQFSEIITSTAQLREVMGYPSHRVIDIVIPKLDKHCRAFIAKSPLLFIASSNSRGNMDISPKGDPPGFVKILDDNTLAIPDRPGNRRADTFQNILENSQVGLIFLVPGKGETLRISGSAMIVRDIPLRESMAMNGKIPNFALIVNIKEAFFHCAKCMLRSKVWQSENWESIDNLPSLAQTMIDAANLKESVEEIQSLIEQDERFGLY</sequence>
<dbReference type="SUPFAM" id="SSF50475">
    <property type="entry name" value="FMN-binding split barrel"/>
    <property type="match status" value="1"/>
</dbReference>
<comment type="caution">
    <text evidence="2">The sequence shown here is derived from an EMBL/GenBank/DDBJ whole genome shotgun (WGS) entry which is preliminary data.</text>
</comment>
<dbReference type="InterPro" id="IPR012349">
    <property type="entry name" value="Split_barrel_FMN-bd"/>
</dbReference>
<protein>
    <submittedName>
        <fullName evidence="2">Pyridoxamine 5'-phosphate oxidase family protein</fullName>
    </submittedName>
</protein>
<proteinExistence type="predicted"/>
<dbReference type="InterPro" id="IPR011576">
    <property type="entry name" value="Pyridox_Oxase_N"/>
</dbReference>